<dbReference type="GO" id="GO:0008168">
    <property type="term" value="F:methyltransferase activity"/>
    <property type="evidence" value="ECO:0007669"/>
    <property type="project" value="TreeGrafter"/>
</dbReference>
<dbReference type="SUPFAM" id="SSF53335">
    <property type="entry name" value="S-adenosyl-L-methionine-dependent methyltransferases"/>
    <property type="match status" value="1"/>
</dbReference>
<dbReference type="OrthoDB" id="9795634at2"/>
<gene>
    <name evidence="2" type="ORF">CR164_11900</name>
</gene>
<dbReference type="CDD" id="cd02440">
    <property type="entry name" value="AdoMet_MTases"/>
    <property type="match status" value="1"/>
</dbReference>
<dbReference type="PANTHER" id="PTHR42912:SF80">
    <property type="entry name" value="METHYLTRANSFERASE DOMAIN-CONTAINING PROTEIN"/>
    <property type="match status" value="1"/>
</dbReference>
<dbReference type="Gene3D" id="3.40.50.150">
    <property type="entry name" value="Vaccinia Virus protein VP39"/>
    <property type="match status" value="1"/>
</dbReference>
<evidence type="ECO:0000313" key="3">
    <source>
        <dbReference type="Proteomes" id="UP000246278"/>
    </source>
</evidence>
<evidence type="ECO:0000259" key="1">
    <source>
        <dbReference type="Pfam" id="PF13847"/>
    </source>
</evidence>
<dbReference type="InterPro" id="IPR025714">
    <property type="entry name" value="Methyltranfer_dom"/>
</dbReference>
<dbReference type="EMBL" id="PDNZ01000010">
    <property type="protein sequence ID" value="PWW81084.1"/>
    <property type="molecule type" value="Genomic_DNA"/>
</dbReference>
<keyword evidence="2" id="KW-0830">Ubiquinone</keyword>
<comment type="caution">
    <text evidence="2">The sequence shown here is derived from an EMBL/GenBank/DDBJ whole genome shotgun (WGS) entry which is preliminary data.</text>
</comment>
<protein>
    <submittedName>
        <fullName evidence="2">Ubiquinone biosynthesis protein UbiE</fullName>
    </submittedName>
</protein>
<dbReference type="InterPro" id="IPR050508">
    <property type="entry name" value="Methyltransf_Superfamily"/>
</dbReference>
<dbReference type="Pfam" id="PF13847">
    <property type="entry name" value="Methyltransf_31"/>
    <property type="match status" value="1"/>
</dbReference>
<name>A0A317T377_9CHLB</name>
<proteinExistence type="predicted"/>
<keyword evidence="3" id="KW-1185">Reference proteome</keyword>
<dbReference type="InterPro" id="IPR029063">
    <property type="entry name" value="SAM-dependent_MTases_sf"/>
</dbReference>
<sequence>MGRSVSCCGITCSGKEERLLDARVSQKNIGAIYDRIAPVYDILGKLTESRARSRAIELADIKDGQHVLEAAVGTGLAFYEIVKRNPHGTNIGIDLSQGMLEKARERLSKLSGAHYALDKGSIFHLNVEDESIDILVNNYMFDLLLFEEMGKVLKEFKRVLKRGGKLVLVNMTEGERFGSGIYDFIYRISPATMGGCRGVALAERLQAQSFRVETREYYQQMLFPSEVILAYK</sequence>
<feature type="domain" description="Methyltransferase" evidence="1">
    <location>
        <begin position="61"/>
        <end position="172"/>
    </location>
</feature>
<evidence type="ECO:0000313" key="2">
    <source>
        <dbReference type="EMBL" id="PWW81084.1"/>
    </source>
</evidence>
<accession>A0A317T377</accession>
<organism evidence="2 3">
    <name type="scientific">Prosthecochloris marina</name>
    <dbReference type="NCBI Taxonomy" id="2017681"/>
    <lineage>
        <taxon>Bacteria</taxon>
        <taxon>Pseudomonadati</taxon>
        <taxon>Chlorobiota</taxon>
        <taxon>Chlorobiia</taxon>
        <taxon>Chlorobiales</taxon>
        <taxon>Chlorobiaceae</taxon>
        <taxon>Prosthecochloris</taxon>
    </lineage>
</organism>
<dbReference type="AlphaFoldDB" id="A0A317T377"/>
<dbReference type="RefSeq" id="WP_110024222.1">
    <property type="nucleotide sequence ID" value="NZ_PDNZ01000010.1"/>
</dbReference>
<dbReference type="Proteomes" id="UP000246278">
    <property type="component" value="Unassembled WGS sequence"/>
</dbReference>
<dbReference type="PANTHER" id="PTHR42912">
    <property type="entry name" value="METHYLTRANSFERASE"/>
    <property type="match status" value="1"/>
</dbReference>
<reference evidence="3" key="1">
    <citation type="submission" date="2017-10" db="EMBL/GenBank/DDBJ databases">
        <authorList>
            <person name="Gaisin V.A."/>
            <person name="Rysina M.S."/>
            <person name="Grouzdev D.S."/>
        </authorList>
    </citation>
    <scope>NUCLEOTIDE SEQUENCE [LARGE SCALE GENOMIC DNA]</scope>
    <source>
        <strain evidence="3">V1</strain>
    </source>
</reference>